<proteinExistence type="predicted"/>
<dbReference type="KEGG" id="csil:CBE74_01605"/>
<dbReference type="EMBL" id="CP021417">
    <property type="protein sequence ID" value="ARU45409.1"/>
    <property type="molecule type" value="Genomic_DNA"/>
</dbReference>
<accession>A0A7Y4P8V1</accession>
<dbReference type="Proteomes" id="UP000195652">
    <property type="component" value="Chromosome"/>
</dbReference>
<sequence length="103" mass="11195">MEKRLDKLAVQFREAAKKLKDAREVTPVNLSTLTSEELAACKGMWVRWKYAGDTCEGVLLDVGRRVSMVCHPAGGGITLLCNEKVASSILAGGSIKPQLEDSF</sequence>
<reference evidence="1 2" key="2">
    <citation type="journal article" date="2020" name="Antonie Van Leeuwenhoek">
        <title>Phylogenomic characterisation of a novel corynebacterial species pathogenic to animals.</title>
        <authorList>
            <person name="Moller J."/>
            <person name="Musella L."/>
            <person name="Melnikov V."/>
            <person name="Geissdorfer W."/>
            <person name="Burkovski A."/>
            <person name="Sangal V."/>
        </authorList>
    </citation>
    <scope>NUCLEOTIDE SEQUENCE [LARGE SCALE GENOMIC DNA]</scope>
    <source>
        <strain evidence="1 2">PO100/5</strain>
    </source>
</reference>
<gene>
    <name evidence="1" type="ORF">CBE74_01605</name>
</gene>
<reference evidence="1 2" key="3">
    <citation type="journal article" date="2020" name="Int. J. Syst. Evol. Microbiol.">
        <title>Corynebacterium silvaticum sp. nov., a unique group of NTTB corynebacteria in wild boar and roe deer.</title>
        <authorList>
            <person name="Dangel A."/>
            <person name="Berger A."/>
            <person name="Rau J."/>
            <person name="Eisenberg T."/>
            <person name="Kampfer P."/>
            <person name="Margos G."/>
            <person name="Contzen M."/>
            <person name="Busse H.J."/>
            <person name="Konrad R."/>
            <person name="Peters M."/>
            <person name="Sting R."/>
            <person name="Sing A."/>
        </authorList>
    </citation>
    <scope>NUCLEOTIDE SEQUENCE [LARGE SCALE GENOMIC DNA]</scope>
    <source>
        <strain evidence="1 2">PO100/5</strain>
    </source>
</reference>
<keyword evidence="2" id="KW-1185">Reference proteome</keyword>
<evidence type="ECO:0000313" key="2">
    <source>
        <dbReference type="Proteomes" id="UP000195652"/>
    </source>
</evidence>
<organism evidence="1 2">
    <name type="scientific">Corynebacterium silvaticum</name>
    <dbReference type="NCBI Taxonomy" id="2320431"/>
    <lineage>
        <taxon>Bacteria</taxon>
        <taxon>Bacillati</taxon>
        <taxon>Actinomycetota</taxon>
        <taxon>Actinomycetes</taxon>
        <taxon>Mycobacteriales</taxon>
        <taxon>Corynebacteriaceae</taxon>
        <taxon>Corynebacterium</taxon>
    </lineage>
</organism>
<dbReference type="GeneID" id="75006979"/>
<name>A0A7Y4P8V1_9CORY</name>
<dbReference type="RefSeq" id="WP_087453295.1">
    <property type="nucleotide sequence ID" value="NZ_CP021417.2"/>
</dbReference>
<reference evidence="1 2" key="4">
    <citation type="journal article" date="2020" name="PLoS ONE">
        <title>Taxonomic classification of strain PO100/5 shows a broader geographic distribution and genetic markers of the recently described Corynebacterium silvaticum.</title>
        <authorList>
            <person name="Viana M.V.C."/>
            <person name="Profeta R."/>
            <person name="da Silva A.L."/>
            <person name="Hurtado R."/>
            <person name="Cerqueira J.C."/>
            <person name="Ribeiro B.F.S."/>
            <person name="Almeida M.O."/>
            <person name="Morais-Rodrigues F."/>
            <person name="Soares S.C."/>
            <person name="Oliveira M."/>
            <person name="Tavares L."/>
            <person name="Figueiredo H."/>
            <person name="Wattam A.R."/>
            <person name="Barh D."/>
            <person name="Ghosh P."/>
            <person name="Silva A."/>
            <person name="Azevedo V."/>
        </authorList>
    </citation>
    <scope>NUCLEOTIDE SEQUENCE [LARGE SCALE GENOMIC DNA]</scope>
    <source>
        <strain evidence="1 2">PO100/5</strain>
    </source>
</reference>
<dbReference type="AlphaFoldDB" id="A0A7Y4P8V1"/>
<protein>
    <submittedName>
        <fullName evidence="1">Uncharacterized protein</fullName>
    </submittedName>
</protein>
<reference evidence="1 2" key="1">
    <citation type="journal article" date="2014" name="BMC Vet. Res.">
        <title>First report of Corynebacterium pseudotuberculosis from caseous lymphadenitis lesions in Black Alentejano pig (Sus scrofa domesticus).</title>
        <authorList>
            <person name="Oliveira M."/>
            <person name="Barroco C."/>
            <person name="Mottola C."/>
            <person name="Santos R."/>
            <person name="Lemsaddek A."/>
            <person name="Tavares L."/>
            <person name="Semedo-Lemsaddek T."/>
        </authorList>
    </citation>
    <scope>NUCLEOTIDE SEQUENCE [LARGE SCALE GENOMIC DNA]</scope>
    <source>
        <strain evidence="1 2">PO100/5</strain>
    </source>
</reference>
<evidence type="ECO:0000313" key="1">
    <source>
        <dbReference type="EMBL" id="ARU45409.1"/>
    </source>
</evidence>